<feature type="chain" id="PRO_5012478340" evidence="1">
    <location>
        <begin position="21"/>
        <end position="193"/>
    </location>
</feature>
<dbReference type="RefSeq" id="WP_074239988.1">
    <property type="nucleotide sequence ID" value="NZ_FSRA01000001.1"/>
</dbReference>
<dbReference type="SUPFAM" id="SSF101874">
    <property type="entry name" value="YceI-like"/>
    <property type="match status" value="1"/>
</dbReference>
<dbReference type="Proteomes" id="UP000185003">
    <property type="component" value="Unassembled WGS sequence"/>
</dbReference>
<proteinExistence type="predicted"/>
<keyword evidence="4" id="KW-1185">Reference proteome</keyword>
<accession>A0A1N6GUF5</accession>
<dbReference type="EMBL" id="FSRA01000001">
    <property type="protein sequence ID" value="SIO11148.1"/>
    <property type="molecule type" value="Genomic_DNA"/>
</dbReference>
<feature type="domain" description="Lipid/polyisoprenoid-binding YceI-like" evidence="2">
    <location>
        <begin position="22"/>
        <end position="191"/>
    </location>
</feature>
<dbReference type="PANTHER" id="PTHR34406">
    <property type="entry name" value="PROTEIN YCEI"/>
    <property type="match status" value="1"/>
</dbReference>
<keyword evidence="1" id="KW-0732">Signal</keyword>
<dbReference type="OrthoDB" id="9811006at2"/>
<dbReference type="InterPro" id="IPR036761">
    <property type="entry name" value="TTHA0802/YceI-like_sf"/>
</dbReference>
<dbReference type="PANTHER" id="PTHR34406:SF1">
    <property type="entry name" value="PROTEIN YCEI"/>
    <property type="match status" value="1"/>
</dbReference>
<sequence length="193" mass="21794">MKRLLFVVLICSPLSILAQAATWKVDRDHSSVNFSVEHLVISEVDGSFKSFDGELKAAKPDFSDARINFTVDVASVNTGNDPRDKHLRSNDFLNAEQYPKMSFKSVSLTKVSEGKYLLEGDLTIRDVTKRVKFNVSYGGTVKDAENKQRAGFKANTYINRFDYNLKWDKLTEAGGTVVDKMVDIELKLEFIKQ</sequence>
<name>A0A1N6GUF5_9BACT</name>
<reference evidence="3 4" key="1">
    <citation type="submission" date="2016-11" db="EMBL/GenBank/DDBJ databases">
        <authorList>
            <person name="Jaros S."/>
            <person name="Januszkiewicz K."/>
            <person name="Wedrychowicz H."/>
        </authorList>
    </citation>
    <scope>NUCLEOTIDE SEQUENCE [LARGE SCALE GENOMIC DNA]</scope>
    <source>
        <strain evidence="3 4">DSM 24787</strain>
    </source>
</reference>
<evidence type="ECO:0000313" key="3">
    <source>
        <dbReference type="EMBL" id="SIO11148.1"/>
    </source>
</evidence>
<dbReference type="InterPro" id="IPR007372">
    <property type="entry name" value="Lipid/polyisoprenoid-bd_YceI"/>
</dbReference>
<dbReference type="STRING" id="536979.SAMN04488055_2982"/>
<evidence type="ECO:0000256" key="1">
    <source>
        <dbReference type="SAM" id="SignalP"/>
    </source>
</evidence>
<evidence type="ECO:0000259" key="2">
    <source>
        <dbReference type="SMART" id="SM00867"/>
    </source>
</evidence>
<evidence type="ECO:0000313" key="4">
    <source>
        <dbReference type="Proteomes" id="UP000185003"/>
    </source>
</evidence>
<dbReference type="Gene3D" id="2.40.128.110">
    <property type="entry name" value="Lipid/polyisoprenoid-binding, YceI-like"/>
    <property type="match status" value="1"/>
</dbReference>
<dbReference type="SMART" id="SM00867">
    <property type="entry name" value="YceI"/>
    <property type="match status" value="1"/>
</dbReference>
<protein>
    <submittedName>
        <fullName evidence="3">Polyisoprenoid-binding protein YceI</fullName>
    </submittedName>
</protein>
<dbReference type="AlphaFoldDB" id="A0A1N6GUF5"/>
<dbReference type="Pfam" id="PF04264">
    <property type="entry name" value="YceI"/>
    <property type="match status" value="1"/>
</dbReference>
<organism evidence="3 4">
    <name type="scientific">Chitinophaga niabensis</name>
    <dbReference type="NCBI Taxonomy" id="536979"/>
    <lineage>
        <taxon>Bacteria</taxon>
        <taxon>Pseudomonadati</taxon>
        <taxon>Bacteroidota</taxon>
        <taxon>Chitinophagia</taxon>
        <taxon>Chitinophagales</taxon>
        <taxon>Chitinophagaceae</taxon>
        <taxon>Chitinophaga</taxon>
    </lineage>
</organism>
<feature type="signal peptide" evidence="1">
    <location>
        <begin position="1"/>
        <end position="20"/>
    </location>
</feature>
<gene>
    <name evidence="3" type="ORF">SAMN04488055_2982</name>
</gene>